<sequence length="233" mass="27714">MNLFLKFICLISTAACLFLITQGKLLTESIIGLLMSGGLLVYMIKEDEYYEWLKRFRRKKFNCRIESDHFYFPNGYYFRHGSLKRSKKLPFSKVQELRINTQPVSALINNNELIFLLGIESKDVLAHDQLSIKAKQRNDNWSLLCEEFLDTEFSEALQKTNIAKLEKAGISKEEQQAIKKRLKVRFLIRTMVTWEWVYYGQYDVLCELWPLTQKKYWWTMDVALRKNELQQVL</sequence>
<dbReference type="EMBL" id="PYVU01000029">
    <property type="protein sequence ID" value="PTB96978.1"/>
    <property type="molecule type" value="Genomic_DNA"/>
</dbReference>
<organism evidence="1 2">
    <name type="scientific">Marivirga lumbricoides</name>
    <dbReference type="NCBI Taxonomy" id="1046115"/>
    <lineage>
        <taxon>Bacteria</taxon>
        <taxon>Pseudomonadati</taxon>
        <taxon>Bacteroidota</taxon>
        <taxon>Cytophagia</taxon>
        <taxon>Cytophagales</taxon>
        <taxon>Marivirgaceae</taxon>
        <taxon>Marivirga</taxon>
    </lineage>
</organism>
<dbReference type="AlphaFoldDB" id="A0A2T4DTD3"/>
<dbReference type="Proteomes" id="UP000240608">
    <property type="component" value="Unassembled WGS sequence"/>
</dbReference>
<evidence type="ECO:0000313" key="1">
    <source>
        <dbReference type="EMBL" id="PTB96978.1"/>
    </source>
</evidence>
<evidence type="ECO:0000313" key="2">
    <source>
        <dbReference type="Proteomes" id="UP000240608"/>
    </source>
</evidence>
<protein>
    <submittedName>
        <fullName evidence="1">Uncharacterized protein</fullName>
    </submittedName>
</protein>
<proteinExistence type="predicted"/>
<accession>A0A2T4DTD3</accession>
<gene>
    <name evidence="1" type="ORF">C9994_04990</name>
</gene>
<reference evidence="1 2" key="1">
    <citation type="submission" date="2018-03" db="EMBL/GenBank/DDBJ databases">
        <title>Cross-interface Injection: A General Nanoliter Liquid Handling Method Applied to Single Cells Genome Amplification Automated Nanoliter Liquid Handling Applied to Single Cell Multiple Displacement Amplification.</title>
        <authorList>
            <person name="Yun J."/>
            <person name="Xu P."/>
            <person name="Xu J."/>
            <person name="Dai X."/>
            <person name="Wang Y."/>
            <person name="Zheng X."/>
            <person name="Cao C."/>
            <person name="Yi Q."/>
            <person name="Zhu Y."/>
            <person name="Wang L."/>
            <person name="Dong Z."/>
            <person name="Huang Y."/>
            <person name="Huang L."/>
            <person name="Du W."/>
        </authorList>
    </citation>
    <scope>NUCLEOTIDE SEQUENCE [LARGE SCALE GENOMIC DNA]</scope>
    <source>
        <strain evidence="1 2">Z-D1-2</strain>
    </source>
</reference>
<comment type="caution">
    <text evidence="1">The sequence shown here is derived from an EMBL/GenBank/DDBJ whole genome shotgun (WGS) entry which is preliminary data.</text>
</comment>
<name>A0A2T4DTD3_9BACT</name>